<dbReference type="InterPro" id="IPR013785">
    <property type="entry name" value="Aldolase_TIM"/>
</dbReference>
<evidence type="ECO:0000259" key="1">
    <source>
        <dbReference type="Pfam" id="PF13186"/>
    </source>
</evidence>
<dbReference type="AlphaFoldDB" id="A0A382CBN0"/>
<evidence type="ECO:0000313" key="2">
    <source>
        <dbReference type="EMBL" id="SVB23430.1"/>
    </source>
</evidence>
<dbReference type="Gene3D" id="3.20.20.70">
    <property type="entry name" value="Aldolase class I"/>
    <property type="match status" value="1"/>
</dbReference>
<dbReference type="EMBL" id="UINC01033719">
    <property type="protein sequence ID" value="SVB23430.1"/>
    <property type="molecule type" value="Genomic_DNA"/>
</dbReference>
<dbReference type="InterPro" id="IPR058240">
    <property type="entry name" value="rSAM_sf"/>
</dbReference>
<protein>
    <recommendedName>
        <fullName evidence="1">4Fe4S-binding SPASM domain-containing protein</fullName>
    </recommendedName>
</protein>
<dbReference type="InterPro" id="IPR023885">
    <property type="entry name" value="4Fe4S-binding_SPASM_dom"/>
</dbReference>
<name>A0A382CBN0_9ZZZZ</name>
<accession>A0A382CBN0</accession>
<feature type="domain" description="4Fe4S-binding SPASM" evidence="1">
    <location>
        <begin position="8"/>
        <end position="70"/>
    </location>
</feature>
<feature type="non-terminal residue" evidence="2">
    <location>
        <position position="122"/>
    </location>
</feature>
<reference evidence="2" key="1">
    <citation type="submission" date="2018-05" db="EMBL/GenBank/DDBJ databases">
        <authorList>
            <person name="Lanie J.A."/>
            <person name="Ng W.-L."/>
            <person name="Kazmierczak K.M."/>
            <person name="Andrzejewski T.M."/>
            <person name="Davidsen T.M."/>
            <person name="Wayne K.J."/>
            <person name="Tettelin H."/>
            <person name="Glass J.I."/>
            <person name="Rusch D."/>
            <person name="Podicherti R."/>
            <person name="Tsui H.-C.T."/>
            <person name="Winkler M.E."/>
        </authorList>
    </citation>
    <scope>NUCLEOTIDE SEQUENCE</scope>
</reference>
<gene>
    <name evidence="2" type="ORF">METZ01_LOCUS176284</name>
</gene>
<dbReference type="CDD" id="cd21109">
    <property type="entry name" value="SPASM"/>
    <property type="match status" value="1"/>
</dbReference>
<dbReference type="SUPFAM" id="SSF102114">
    <property type="entry name" value="Radical SAM enzymes"/>
    <property type="match status" value="1"/>
</dbReference>
<sequence>MVDYSTFCTRPWNELHIEEDGRITPCCVMPSSLGFYPPKGIQNYLNSIELKNLKKDLKNGIKSEFCNTCWMHEKLGVPSHRKSTLGKQEKLDKIKAVHLRSTNICNFKCRICVPETSSAWMA</sequence>
<proteinExistence type="predicted"/>
<organism evidence="2">
    <name type="scientific">marine metagenome</name>
    <dbReference type="NCBI Taxonomy" id="408172"/>
    <lineage>
        <taxon>unclassified sequences</taxon>
        <taxon>metagenomes</taxon>
        <taxon>ecological metagenomes</taxon>
    </lineage>
</organism>
<dbReference type="Pfam" id="PF13186">
    <property type="entry name" value="SPASM"/>
    <property type="match status" value="1"/>
</dbReference>